<name>A0ABT8W4L0_9GAMM</name>
<keyword evidence="1" id="KW-0732">Signal</keyword>
<reference evidence="2" key="1">
    <citation type="submission" date="2023-07" db="EMBL/GenBank/DDBJ databases">
        <title>Marinobacter sp. chi1 genome sequencing and assembly.</title>
        <authorList>
            <person name="Park S."/>
        </authorList>
    </citation>
    <scope>NUCLEOTIDE SEQUENCE</scope>
    <source>
        <strain evidence="2">Chi1</strain>
    </source>
</reference>
<feature type="signal peptide" evidence="1">
    <location>
        <begin position="1"/>
        <end position="29"/>
    </location>
</feature>
<dbReference type="Proteomes" id="UP001168640">
    <property type="component" value="Unassembled WGS sequence"/>
</dbReference>
<accession>A0ABT8W4L0</accession>
<protein>
    <recommendedName>
        <fullName evidence="4">MSHA biogenesis protein MshK</fullName>
    </recommendedName>
</protein>
<comment type="caution">
    <text evidence="2">The sequence shown here is derived from an EMBL/GenBank/DDBJ whole genome shotgun (WGS) entry which is preliminary data.</text>
</comment>
<evidence type="ECO:0008006" key="4">
    <source>
        <dbReference type="Google" id="ProtNLM"/>
    </source>
</evidence>
<sequence length="115" mass="12615">MKQYTRLKSVGLMASLLAALWAFSAPALALKDPTRPPGFGGAPSKAVPKTSLAVQSILVGNGRKVAVINGEPRAEGQSFGKIRVRRILRDRVEVLDHGRLRTLYLEQLPQVRRTQ</sequence>
<gene>
    <name evidence="2" type="ORF">QVZ43_15795</name>
</gene>
<evidence type="ECO:0000256" key="1">
    <source>
        <dbReference type="SAM" id="SignalP"/>
    </source>
</evidence>
<keyword evidence="3" id="KW-1185">Reference proteome</keyword>
<dbReference type="RefSeq" id="WP_302910686.1">
    <property type="nucleotide sequence ID" value="NZ_JAUMIS010000003.1"/>
</dbReference>
<feature type="chain" id="PRO_5045684108" description="MSHA biogenesis protein MshK" evidence="1">
    <location>
        <begin position="30"/>
        <end position="115"/>
    </location>
</feature>
<dbReference type="EMBL" id="JAUMIS010000003">
    <property type="protein sequence ID" value="MDO3723179.1"/>
    <property type="molecule type" value="Genomic_DNA"/>
</dbReference>
<evidence type="ECO:0000313" key="2">
    <source>
        <dbReference type="EMBL" id="MDO3723179.1"/>
    </source>
</evidence>
<organism evidence="2 3">
    <name type="scientific">Marinobacter suaedae</name>
    <dbReference type="NCBI Taxonomy" id="3057675"/>
    <lineage>
        <taxon>Bacteria</taxon>
        <taxon>Pseudomonadati</taxon>
        <taxon>Pseudomonadota</taxon>
        <taxon>Gammaproteobacteria</taxon>
        <taxon>Pseudomonadales</taxon>
        <taxon>Marinobacteraceae</taxon>
        <taxon>Marinobacter</taxon>
    </lineage>
</organism>
<proteinExistence type="predicted"/>
<evidence type="ECO:0000313" key="3">
    <source>
        <dbReference type="Proteomes" id="UP001168640"/>
    </source>
</evidence>